<keyword evidence="4" id="KW-1185">Reference proteome</keyword>
<name>A0AAQ3TZZ6_PASNO</name>
<accession>A0AAQ3TZZ6</accession>
<dbReference type="Pfam" id="PF04578">
    <property type="entry name" value="DUF594"/>
    <property type="match status" value="1"/>
</dbReference>
<dbReference type="Pfam" id="PF13968">
    <property type="entry name" value="DUF4220"/>
    <property type="match status" value="1"/>
</dbReference>
<sequence length="740" mass="83952">MTPNPPAAPPLIISKNTEIYIAYALVIIGMLILCFQLIVCCVARFCRWSKRLLFLAPPGGDLLVLTNVLATVALGILPMDATASVLIMCLLVFMNKYMPAYGGETNKMLWCVWTAFNLVWFAGSHAWSALIISRQQQWLSAIFVIMLVAYVYCFLFVTLKKADKYYYQAIAKEMRKSEQTSKEWYMYNYVPYTRFGYCYVVLLEPPNNRSIPPVAEEEAAERRSTTVHDIYTYVDAEQHSNKELCLSFAMFQLLFGLCHGAPWYQDESSRRKSRDLIVKGLLVPPYTDKPVRDDGYYDLLRAGAASNGFRVVEMELAFLYDHMYGGAYILWSPHSGAWRALYYVLKAAMAVIVYIAIPVILYLHASASGDDDDDRPRVSCAILIPLLPYLLFDLLQVMFHCRSDVRMVSCTCHPDAWQHRYFGWFVSFIRRFTNCNNNFFYGLDSVGQYSLLQETTPHKDEEDDNGGGGFFRTGSRRLYKHSAKPSPVPAALPQNLKLRIAEVLGGKSCQVDMPPEVEEAQRSLVGDEPQHKIAMILKWHIATSYCEMRLPTKRPSRERELAAVLSKYCAYLVAFRPELLPCSDSETSRTFCDVLKEVRLAVEPVQQLQYPGARLAALDGRRTRPPGVHDFEGLAQGPDILTHGLRLGDTLATTIPIQEHLWTILEAIWVNLILRVAPQQSTSDPIYTKSHAKCLAEGGEFVTYLWAMLSHAGIENHSTWGPCIQQIGRRLCVSTYDPWV</sequence>
<feature type="domain" description="DUF4220" evidence="2">
    <location>
        <begin position="109"/>
        <end position="453"/>
    </location>
</feature>
<protein>
    <recommendedName>
        <fullName evidence="2">DUF4220 domain-containing protein</fullName>
    </recommendedName>
</protein>
<keyword evidence="1" id="KW-1133">Transmembrane helix</keyword>
<keyword evidence="1" id="KW-0472">Membrane</keyword>
<feature type="transmembrane region" description="Helical" evidence="1">
    <location>
        <begin position="81"/>
        <end position="98"/>
    </location>
</feature>
<feature type="transmembrane region" description="Helical" evidence="1">
    <location>
        <begin position="340"/>
        <end position="365"/>
    </location>
</feature>
<dbReference type="EMBL" id="CP144750">
    <property type="protein sequence ID" value="WVZ82876.1"/>
    <property type="molecule type" value="Genomic_DNA"/>
</dbReference>
<evidence type="ECO:0000256" key="1">
    <source>
        <dbReference type="SAM" id="Phobius"/>
    </source>
</evidence>
<feature type="transmembrane region" description="Helical" evidence="1">
    <location>
        <begin position="20"/>
        <end position="45"/>
    </location>
</feature>
<dbReference type="InterPro" id="IPR025315">
    <property type="entry name" value="DUF4220"/>
</dbReference>
<dbReference type="Proteomes" id="UP001341281">
    <property type="component" value="Chromosome 06"/>
</dbReference>
<dbReference type="PANTHER" id="PTHR31325">
    <property type="entry name" value="OS01G0798800 PROTEIN-RELATED"/>
    <property type="match status" value="1"/>
</dbReference>
<organism evidence="3 4">
    <name type="scientific">Paspalum notatum var. saurae</name>
    <dbReference type="NCBI Taxonomy" id="547442"/>
    <lineage>
        <taxon>Eukaryota</taxon>
        <taxon>Viridiplantae</taxon>
        <taxon>Streptophyta</taxon>
        <taxon>Embryophyta</taxon>
        <taxon>Tracheophyta</taxon>
        <taxon>Spermatophyta</taxon>
        <taxon>Magnoliopsida</taxon>
        <taxon>Liliopsida</taxon>
        <taxon>Poales</taxon>
        <taxon>Poaceae</taxon>
        <taxon>PACMAD clade</taxon>
        <taxon>Panicoideae</taxon>
        <taxon>Andropogonodae</taxon>
        <taxon>Paspaleae</taxon>
        <taxon>Paspalinae</taxon>
        <taxon>Paspalum</taxon>
    </lineage>
</organism>
<proteinExistence type="predicted"/>
<dbReference type="InterPro" id="IPR007658">
    <property type="entry name" value="DUF594"/>
</dbReference>
<gene>
    <name evidence="3" type="ORF">U9M48_030085</name>
</gene>
<evidence type="ECO:0000313" key="3">
    <source>
        <dbReference type="EMBL" id="WVZ82876.1"/>
    </source>
</evidence>
<keyword evidence="1" id="KW-0812">Transmembrane</keyword>
<feature type="transmembrane region" description="Helical" evidence="1">
    <location>
        <begin position="377"/>
        <end position="399"/>
    </location>
</feature>
<evidence type="ECO:0000259" key="2">
    <source>
        <dbReference type="Pfam" id="PF13968"/>
    </source>
</evidence>
<feature type="transmembrane region" description="Helical" evidence="1">
    <location>
        <begin position="110"/>
        <end position="132"/>
    </location>
</feature>
<feature type="transmembrane region" description="Helical" evidence="1">
    <location>
        <begin position="52"/>
        <end position="75"/>
    </location>
</feature>
<reference evidence="3 4" key="1">
    <citation type="submission" date="2024-02" db="EMBL/GenBank/DDBJ databases">
        <title>High-quality chromosome-scale genome assembly of Pensacola bahiagrass (Paspalum notatum Flugge var. saurae).</title>
        <authorList>
            <person name="Vega J.M."/>
            <person name="Podio M."/>
            <person name="Orjuela J."/>
            <person name="Siena L.A."/>
            <person name="Pessino S.C."/>
            <person name="Combes M.C."/>
            <person name="Mariac C."/>
            <person name="Albertini E."/>
            <person name="Pupilli F."/>
            <person name="Ortiz J.P.A."/>
            <person name="Leblanc O."/>
        </authorList>
    </citation>
    <scope>NUCLEOTIDE SEQUENCE [LARGE SCALE GENOMIC DNA]</scope>
    <source>
        <strain evidence="3">R1</strain>
        <tissue evidence="3">Leaf</tissue>
    </source>
</reference>
<evidence type="ECO:0000313" key="4">
    <source>
        <dbReference type="Proteomes" id="UP001341281"/>
    </source>
</evidence>
<feature type="transmembrane region" description="Helical" evidence="1">
    <location>
        <begin position="138"/>
        <end position="159"/>
    </location>
</feature>
<dbReference type="AlphaFoldDB" id="A0AAQ3TZZ6"/>